<feature type="transmembrane region" description="Helical" evidence="5">
    <location>
        <begin position="65"/>
        <end position="98"/>
    </location>
</feature>
<dbReference type="GO" id="GO:0016020">
    <property type="term" value="C:membrane"/>
    <property type="evidence" value="ECO:0007669"/>
    <property type="project" value="UniProtKB-SubCell"/>
</dbReference>
<name>A0A2A4GA87_9FLAO</name>
<keyword evidence="3 5" id="KW-1133">Transmembrane helix</keyword>
<dbReference type="Pfam" id="PF04505">
    <property type="entry name" value="CD225"/>
    <property type="match status" value="1"/>
</dbReference>
<dbReference type="PANTHER" id="PTHR14948">
    <property type="entry name" value="NG5"/>
    <property type="match status" value="1"/>
</dbReference>
<organism evidence="6 7">
    <name type="scientific">Sediminicola luteus</name>
    <dbReference type="NCBI Taxonomy" id="319238"/>
    <lineage>
        <taxon>Bacteria</taxon>
        <taxon>Pseudomonadati</taxon>
        <taxon>Bacteroidota</taxon>
        <taxon>Flavobacteriia</taxon>
        <taxon>Flavobacteriales</taxon>
        <taxon>Flavobacteriaceae</taxon>
        <taxon>Sediminicola</taxon>
    </lineage>
</organism>
<comment type="caution">
    <text evidence="6">The sequence shown here is derived from an EMBL/GenBank/DDBJ whole genome shotgun (WGS) entry which is preliminary data.</text>
</comment>
<evidence type="ECO:0000256" key="5">
    <source>
        <dbReference type="SAM" id="Phobius"/>
    </source>
</evidence>
<reference evidence="6 7" key="1">
    <citation type="submission" date="2017-04" db="EMBL/GenBank/DDBJ databases">
        <title>A new member of the family Flavobacteriaceae isolated from ascidians.</title>
        <authorList>
            <person name="Chen L."/>
        </authorList>
    </citation>
    <scope>NUCLEOTIDE SEQUENCE [LARGE SCALE GENOMIC DNA]</scope>
    <source>
        <strain evidence="6 7">HQA918</strain>
    </source>
</reference>
<gene>
    <name evidence="6" type="ORF">B7P33_06925</name>
</gene>
<dbReference type="Proteomes" id="UP000219559">
    <property type="component" value="Unassembled WGS sequence"/>
</dbReference>
<proteinExistence type="predicted"/>
<evidence type="ECO:0000256" key="3">
    <source>
        <dbReference type="ARBA" id="ARBA00022989"/>
    </source>
</evidence>
<evidence type="ECO:0008006" key="8">
    <source>
        <dbReference type="Google" id="ProtNLM"/>
    </source>
</evidence>
<keyword evidence="2 5" id="KW-0812">Transmembrane</keyword>
<evidence type="ECO:0000256" key="1">
    <source>
        <dbReference type="ARBA" id="ARBA00004370"/>
    </source>
</evidence>
<evidence type="ECO:0000256" key="4">
    <source>
        <dbReference type="ARBA" id="ARBA00023136"/>
    </source>
</evidence>
<dbReference type="InterPro" id="IPR051423">
    <property type="entry name" value="CD225/Dispanin"/>
</dbReference>
<dbReference type="AlphaFoldDB" id="A0A2A4GA87"/>
<dbReference type="PANTHER" id="PTHR14948:SF25">
    <property type="entry name" value="DUF4190 DOMAIN-CONTAINING PROTEIN"/>
    <property type="match status" value="1"/>
</dbReference>
<dbReference type="EMBL" id="NBWU01000002">
    <property type="protein sequence ID" value="PCE64890.1"/>
    <property type="molecule type" value="Genomic_DNA"/>
</dbReference>
<evidence type="ECO:0000256" key="2">
    <source>
        <dbReference type="ARBA" id="ARBA00022692"/>
    </source>
</evidence>
<dbReference type="InterPro" id="IPR007593">
    <property type="entry name" value="CD225/Dispanin_fam"/>
</dbReference>
<evidence type="ECO:0000313" key="7">
    <source>
        <dbReference type="Proteomes" id="UP000219559"/>
    </source>
</evidence>
<evidence type="ECO:0000313" key="6">
    <source>
        <dbReference type="EMBL" id="PCE64890.1"/>
    </source>
</evidence>
<feature type="transmembrane region" description="Helical" evidence="5">
    <location>
        <begin position="16"/>
        <end position="37"/>
    </location>
</feature>
<protein>
    <recommendedName>
        <fullName evidence="8">CD225/dispanin family protein</fullName>
    </recommendedName>
</protein>
<comment type="subcellular location">
    <subcellularLocation>
        <location evidence="1">Membrane</location>
    </subcellularLocation>
</comment>
<dbReference type="RefSeq" id="WP_097440169.1">
    <property type="nucleotide sequence ID" value="NZ_KZ300476.1"/>
</dbReference>
<sequence>MHLQTNDRPPKPDNHLALSIICTICCCTPLGIVALVYSSKVDSAYFRGEHQEALDYSKKAKNWSIWGMASIFIFFALMLIIEIFFAAFSLLTILAAVAGLA</sequence>
<keyword evidence="4 5" id="KW-0472">Membrane</keyword>
<dbReference type="OrthoDB" id="9815705at2"/>
<keyword evidence="7" id="KW-1185">Reference proteome</keyword>
<accession>A0A2A4GA87</accession>